<dbReference type="PANTHER" id="PTHR30003">
    <property type="entry name" value="L-LACTATE PERMEASE"/>
    <property type="match status" value="1"/>
</dbReference>
<evidence type="ECO:0000256" key="7">
    <source>
        <dbReference type="ARBA" id="ARBA00023136"/>
    </source>
</evidence>
<dbReference type="GO" id="GO:0005886">
    <property type="term" value="C:plasma membrane"/>
    <property type="evidence" value="ECO:0007669"/>
    <property type="project" value="UniProtKB-SubCell"/>
</dbReference>
<evidence type="ECO:0000256" key="5">
    <source>
        <dbReference type="ARBA" id="ARBA00022692"/>
    </source>
</evidence>
<feature type="transmembrane region" description="Helical" evidence="8">
    <location>
        <begin position="442"/>
        <end position="468"/>
    </location>
</feature>
<comment type="function">
    <text evidence="8">Uptake of L-lactate across the membrane. Can also transport D-lactate and glycolate.</text>
</comment>
<organism evidence="9">
    <name type="scientific">uncultured Sporomusa sp</name>
    <dbReference type="NCBI Taxonomy" id="307249"/>
    <lineage>
        <taxon>Bacteria</taxon>
        <taxon>Bacillati</taxon>
        <taxon>Bacillota</taxon>
        <taxon>Negativicutes</taxon>
        <taxon>Selenomonadales</taxon>
        <taxon>Sporomusaceae</taxon>
        <taxon>Sporomusa</taxon>
        <taxon>environmental samples</taxon>
    </lineage>
</organism>
<evidence type="ECO:0000256" key="6">
    <source>
        <dbReference type="ARBA" id="ARBA00022989"/>
    </source>
</evidence>
<proteinExistence type="inferred from homology"/>
<feature type="transmembrane region" description="Helical" evidence="8">
    <location>
        <begin position="202"/>
        <end position="224"/>
    </location>
</feature>
<gene>
    <name evidence="9" type="ORF">KL86SPO_70232</name>
</gene>
<keyword evidence="6 8" id="KW-1133">Transmembrane helix</keyword>
<evidence type="ECO:0000256" key="2">
    <source>
        <dbReference type="ARBA" id="ARBA00010100"/>
    </source>
</evidence>
<feature type="transmembrane region" description="Helical" evidence="8">
    <location>
        <begin position="365"/>
        <end position="384"/>
    </location>
</feature>
<evidence type="ECO:0000256" key="8">
    <source>
        <dbReference type="RuleBase" id="RU365092"/>
    </source>
</evidence>
<dbReference type="GO" id="GO:0015295">
    <property type="term" value="F:solute:proton symporter activity"/>
    <property type="evidence" value="ECO:0007669"/>
    <property type="project" value="TreeGrafter"/>
</dbReference>
<feature type="transmembrane region" description="Helical" evidence="8">
    <location>
        <begin position="81"/>
        <end position="101"/>
    </location>
</feature>
<comment type="similarity">
    <text evidence="2 8">Belongs to the lactate permease family.</text>
</comment>
<dbReference type="PANTHER" id="PTHR30003:SF0">
    <property type="entry name" value="GLYCOLATE PERMEASE GLCA-RELATED"/>
    <property type="match status" value="1"/>
</dbReference>
<keyword evidence="4 8" id="KW-1003">Cell membrane</keyword>
<accession>A0A212M0K8</accession>
<dbReference type="EMBL" id="FMJE01000007">
    <property type="protein sequence ID" value="SCM83374.1"/>
    <property type="molecule type" value="Genomic_DNA"/>
</dbReference>
<feature type="transmembrane region" description="Helical" evidence="8">
    <location>
        <begin position="23"/>
        <end position="41"/>
    </location>
</feature>
<comment type="subcellular location">
    <subcellularLocation>
        <location evidence="1 8">Cell membrane</location>
        <topology evidence="1 8">Multi-pass membrane protein</topology>
    </subcellularLocation>
</comment>
<sequence>MYGGFAAGITGDEKGWCIMSINIMQWFAALLPILVLLVLLLRCRWGGDEAASAGLLCSILTAYLVFGGGADMIALAVAKGMWYSLSIILVVFPALIIYEVSRESGAFAVIRAGMQQFTPDKVLQVLAVGWIFVGFLQGITGFGVPVVVGAPLLISMGVRPLTAVLITLLGQAWGNTFGTLGIAWDGLVSQADMSDPAVFRQAILWSTGMLGVVNLIAGLLIAALAGGYSGMKRNAVTVILLAVLQGAGQMGLALLNPMLCNFVVVSLSLGLIFAIGRLDYYRQPAELHDPAEEQQEELVTGNKMNIQQAFLPYFFLIVIAVVVLLNDSIKNYLGQWTLALSFAGKTTSLGFETHSYAAYAPLAPLIHSGAFLLLAAIIGYLCYLQWGYIQTGGMQRIIQNSLKKTIPSAIAVIGLIAMSKVMDETGQTTVLAQGVASVTGGIYPILSPFIGLLGTFMTSSNLSSNILFGGFQQKVALMLQIDKAPLLAAQTVGGSIGSIIAPSKILLGTTAAGILGREGEVISKVLVGALLLCAVFGLVVFASYQFGW</sequence>
<evidence type="ECO:0000256" key="3">
    <source>
        <dbReference type="ARBA" id="ARBA00022448"/>
    </source>
</evidence>
<keyword evidence="7 8" id="KW-0472">Membrane</keyword>
<dbReference type="AlphaFoldDB" id="A0A212M0K8"/>
<dbReference type="Pfam" id="PF02652">
    <property type="entry name" value="Lactate_perm"/>
    <property type="match status" value="1"/>
</dbReference>
<feature type="transmembrane region" description="Helical" evidence="8">
    <location>
        <begin position="261"/>
        <end position="278"/>
    </location>
</feature>
<name>A0A212M0K8_9FIRM</name>
<feature type="transmembrane region" description="Helical" evidence="8">
    <location>
        <begin position="525"/>
        <end position="546"/>
    </location>
</feature>
<dbReference type="GO" id="GO:0015129">
    <property type="term" value="F:lactate transmembrane transporter activity"/>
    <property type="evidence" value="ECO:0007669"/>
    <property type="project" value="UniProtKB-UniRule"/>
</dbReference>
<feature type="transmembrane region" description="Helical" evidence="8">
    <location>
        <begin position="122"/>
        <end position="148"/>
    </location>
</feature>
<feature type="transmembrane region" description="Helical" evidence="8">
    <location>
        <begin position="53"/>
        <end position="75"/>
    </location>
</feature>
<dbReference type="InterPro" id="IPR003804">
    <property type="entry name" value="Lactate_perm"/>
</dbReference>
<evidence type="ECO:0000256" key="4">
    <source>
        <dbReference type="ARBA" id="ARBA00022475"/>
    </source>
</evidence>
<evidence type="ECO:0000313" key="9">
    <source>
        <dbReference type="EMBL" id="SCM83374.1"/>
    </source>
</evidence>
<evidence type="ECO:0000256" key="1">
    <source>
        <dbReference type="ARBA" id="ARBA00004651"/>
    </source>
</evidence>
<keyword evidence="3 8" id="KW-0813">Transport</keyword>
<feature type="transmembrane region" description="Helical" evidence="8">
    <location>
        <begin position="310"/>
        <end position="329"/>
    </location>
</feature>
<keyword evidence="5 8" id="KW-0812">Transmembrane</keyword>
<feature type="transmembrane region" description="Helical" evidence="8">
    <location>
        <begin position="405"/>
        <end position="422"/>
    </location>
</feature>
<reference evidence="9" key="1">
    <citation type="submission" date="2016-08" db="EMBL/GenBank/DDBJ databases">
        <authorList>
            <person name="Seilhamer J.J."/>
        </authorList>
    </citation>
    <scope>NUCLEOTIDE SEQUENCE</scope>
    <source>
        <strain evidence="9">86</strain>
    </source>
</reference>
<protein>
    <recommendedName>
        <fullName evidence="8">L-lactate permease</fullName>
    </recommendedName>
</protein>